<dbReference type="PANTHER" id="PTHR43046">
    <property type="entry name" value="GDP-MANNOSE MANNOSYL HYDROLASE"/>
    <property type="match status" value="1"/>
</dbReference>
<sequence>MDLLPFDEYAASLNRKRTAAGVLFRDEASRVLLVETTYKTSWEIPGGSVDADEAPWRTAVREVREEVGFDRPLGRLLVIDYIPQDGPMPEGLAFVFEGGLVTADEVAAIELRDPEIRSVGLYTLDEVRGLVKPVLARRIIAAIDAVRSGQLALLEAGHPAVEQQHR</sequence>
<dbReference type="InterPro" id="IPR015797">
    <property type="entry name" value="NUDIX_hydrolase-like_dom_sf"/>
</dbReference>
<evidence type="ECO:0000256" key="1">
    <source>
        <dbReference type="ARBA" id="ARBA00001946"/>
    </source>
</evidence>
<proteinExistence type="predicted"/>
<evidence type="ECO:0000313" key="5">
    <source>
        <dbReference type="EMBL" id="SES37488.1"/>
    </source>
</evidence>
<keyword evidence="6" id="KW-1185">Reference proteome</keyword>
<evidence type="ECO:0000313" key="6">
    <source>
        <dbReference type="Proteomes" id="UP000199352"/>
    </source>
</evidence>
<gene>
    <name evidence="5" type="ORF">SAMN05216188_1445</name>
</gene>
<dbReference type="Gene3D" id="3.90.79.10">
    <property type="entry name" value="Nucleoside Triphosphate Pyrophosphohydrolase"/>
    <property type="match status" value="1"/>
</dbReference>
<dbReference type="Pfam" id="PF00293">
    <property type="entry name" value="NUDIX"/>
    <property type="match status" value="1"/>
</dbReference>
<feature type="domain" description="Nudix hydrolase" evidence="4">
    <location>
        <begin position="14"/>
        <end position="144"/>
    </location>
</feature>
<dbReference type="EMBL" id="FOFR01000044">
    <property type="protein sequence ID" value="SES37488.1"/>
    <property type="molecule type" value="Genomic_DNA"/>
</dbReference>
<evidence type="ECO:0000259" key="4">
    <source>
        <dbReference type="PROSITE" id="PS51462"/>
    </source>
</evidence>
<dbReference type="InterPro" id="IPR000086">
    <property type="entry name" value="NUDIX_hydrolase_dom"/>
</dbReference>
<name>A0A1H9WU73_9PSEU</name>
<dbReference type="SUPFAM" id="SSF55811">
    <property type="entry name" value="Nudix"/>
    <property type="match status" value="1"/>
</dbReference>
<reference evidence="6" key="1">
    <citation type="submission" date="2016-10" db="EMBL/GenBank/DDBJ databases">
        <authorList>
            <person name="Varghese N."/>
            <person name="Submissions S."/>
        </authorList>
    </citation>
    <scope>NUCLEOTIDE SEQUENCE [LARGE SCALE GENOMIC DNA]</scope>
    <source>
        <strain evidence="6">CGMCC 4.3525</strain>
    </source>
</reference>
<dbReference type="STRING" id="402600.SAMN05216188_1445"/>
<evidence type="ECO:0000256" key="2">
    <source>
        <dbReference type="ARBA" id="ARBA00022801"/>
    </source>
</evidence>
<dbReference type="RefSeq" id="WP_089962513.1">
    <property type="nucleotide sequence ID" value="NZ_FOFR01000044.1"/>
</dbReference>
<dbReference type="PANTHER" id="PTHR43046:SF12">
    <property type="entry name" value="GDP-MANNOSE MANNOSYL HYDROLASE"/>
    <property type="match status" value="1"/>
</dbReference>
<dbReference type="PROSITE" id="PS51462">
    <property type="entry name" value="NUDIX"/>
    <property type="match status" value="1"/>
</dbReference>
<keyword evidence="3" id="KW-0460">Magnesium</keyword>
<protein>
    <submittedName>
        <fullName evidence="5">ADP-ribose pyrophosphatase YjhB, NUDIX family</fullName>
    </submittedName>
</protein>
<dbReference type="PROSITE" id="PS00893">
    <property type="entry name" value="NUDIX_BOX"/>
    <property type="match status" value="1"/>
</dbReference>
<dbReference type="OrthoDB" id="4247482at2"/>
<dbReference type="Proteomes" id="UP000199352">
    <property type="component" value="Unassembled WGS sequence"/>
</dbReference>
<accession>A0A1H9WU73</accession>
<evidence type="ECO:0000256" key="3">
    <source>
        <dbReference type="ARBA" id="ARBA00022842"/>
    </source>
</evidence>
<dbReference type="GO" id="GO:0016787">
    <property type="term" value="F:hydrolase activity"/>
    <property type="evidence" value="ECO:0007669"/>
    <property type="project" value="UniProtKB-KW"/>
</dbReference>
<dbReference type="InterPro" id="IPR020084">
    <property type="entry name" value="NUDIX_hydrolase_CS"/>
</dbReference>
<dbReference type="AlphaFoldDB" id="A0A1H9WU73"/>
<comment type="cofactor">
    <cofactor evidence="1">
        <name>Mg(2+)</name>
        <dbReference type="ChEBI" id="CHEBI:18420"/>
    </cofactor>
</comment>
<keyword evidence="2" id="KW-0378">Hydrolase</keyword>
<organism evidence="5 6">
    <name type="scientific">Lentzea xinjiangensis</name>
    <dbReference type="NCBI Taxonomy" id="402600"/>
    <lineage>
        <taxon>Bacteria</taxon>
        <taxon>Bacillati</taxon>
        <taxon>Actinomycetota</taxon>
        <taxon>Actinomycetes</taxon>
        <taxon>Pseudonocardiales</taxon>
        <taxon>Pseudonocardiaceae</taxon>
        <taxon>Lentzea</taxon>
    </lineage>
</organism>
<dbReference type="CDD" id="cd18876">
    <property type="entry name" value="NUDIX_Hydrolase"/>
    <property type="match status" value="1"/>
</dbReference>